<evidence type="ECO:0000256" key="2">
    <source>
        <dbReference type="SAM" id="Phobius"/>
    </source>
</evidence>
<reference evidence="3" key="1">
    <citation type="submission" date="2023-03" db="EMBL/GenBank/DDBJ databases">
        <title>Complete genome of Cladonia borealis.</title>
        <authorList>
            <person name="Park H."/>
        </authorList>
    </citation>
    <scope>NUCLEOTIDE SEQUENCE</scope>
    <source>
        <strain evidence="3">ANT050790</strain>
    </source>
</reference>
<feature type="compositionally biased region" description="Basic and acidic residues" evidence="1">
    <location>
        <begin position="9"/>
        <end position="23"/>
    </location>
</feature>
<keyword evidence="2" id="KW-1133">Transmembrane helix</keyword>
<feature type="region of interest" description="Disordered" evidence="1">
    <location>
        <begin position="1"/>
        <end position="25"/>
    </location>
</feature>
<dbReference type="EMBL" id="JAFEKC020000017">
    <property type="protein sequence ID" value="KAK0510161.1"/>
    <property type="molecule type" value="Genomic_DNA"/>
</dbReference>
<protein>
    <submittedName>
        <fullName evidence="3">Uncharacterized protein</fullName>
    </submittedName>
</protein>
<organism evidence="3 4">
    <name type="scientific">Cladonia borealis</name>
    <dbReference type="NCBI Taxonomy" id="184061"/>
    <lineage>
        <taxon>Eukaryota</taxon>
        <taxon>Fungi</taxon>
        <taxon>Dikarya</taxon>
        <taxon>Ascomycota</taxon>
        <taxon>Pezizomycotina</taxon>
        <taxon>Lecanoromycetes</taxon>
        <taxon>OSLEUM clade</taxon>
        <taxon>Lecanoromycetidae</taxon>
        <taxon>Lecanorales</taxon>
        <taxon>Lecanorineae</taxon>
        <taxon>Cladoniaceae</taxon>
        <taxon>Cladonia</taxon>
    </lineage>
</organism>
<evidence type="ECO:0000313" key="4">
    <source>
        <dbReference type="Proteomes" id="UP001166286"/>
    </source>
</evidence>
<accession>A0AA39U8A3</accession>
<comment type="caution">
    <text evidence="3">The sequence shown here is derived from an EMBL/GenBank/DDBJ whole genome shotgun (WGS) entry which is preliminary data.</text>
</comment>
<dbReference type="AlphaFoldDB" id="A0AA39U8A3"/>
<evidence type="ECO:0000256" key="1">
    <source>
        <dbReference type="SAM" id="MobiDB-lite"/>
    </source>
</evidence>
<keyword evidence="2" id="KW-0472">Membrane</keyword>
<evidence type="ECO:0000313" key="3">
    <source>
        <dbReference type="EMBL" id="KAK0510161.1"/>
    </source>
</evidence>
<proteinExistence type="predicted"/>
<sequence>MSNRNLKLKRPERMTGNPVRDDQMPPLINRASTAKADHVRHSITKSEPLPEHVLLQLSTMPPPSRPLAIYNALMPPIPLWHSYSRKMWHTHPSSPSPDDIPSHFINESSPLLHGSIKHGKQQKVKFSCRAAYTNLPNIEEGAHNEQEYEGTKRKIEWKKILLKGLKYVLLVGLLVGVGFGAVATSYPGIFNSGLRSTAP</sequence>
<keyword evidence="2" id="KW-0812">Transmembrane</keyword>
<gene>
    <name evidence="3" type="ORF">JMJ35_007555</name>
</gene>
<dbReference type="Proteomes" id="UP001166286">
    <property type="component" value="Unassembled WGS sequence"/>
</dbReference>
<name>A0AA39U8A3_9LECA</name>
<keyword evidence="4" id="KW-1185">Reference proteome</keyword>
<feature type="transmembrane region" description="Helical" evidence="2">
    <location>
        <begin position="167"/>
        <end position="189"/>
    </location>
</feature>